<accession>A0ABV3A1A9</accession>
<feature type="region of interest" description="Disordered" evidence="1">
    <location>
        <begin position="121"/>
        <end position="141"/>
    </location>
</feature>
<evidence type="ECO:0000313" key="2">
    <source>
        <dbReference type="EMBL" id="MEU5705723.1"/>
    </source>
</evidence>
<dbReference type="RefSeq" id="WP_078876837.1">
    <property type="nucleotide sequence ID" value="NZ_JBEXDP010000001.1"/>
</dbReference>
<comment type="caution">
    <text evidence="2">The sequence shown here is derived from an EMBL/GenBank/DDBJ whole genome shotgun (WGS) entry which is preliminary data.</text>
</comment>
<evidence type="ECO:0000256" key="1">
    <source>
        <dbReference type="SAM" id="MobiDB-lite"/>
    </source>
</evidence>
<gene>
    <name evidence="2" type="ORF">AB0H04_02330</name>
</gene>
<dbReference type="Proteomes" id="UP001551011">
    <property type="component" value="Unassembled WGS sequence"/>
</dbReference>
<dbReference type="EMBL" id="JBFAEG010000002">
    <property type="protein sequence ID" value="MEU5705723.1"/>
    <property type="molecule type" value="Genomic_DNA"/>
</dbReference>
<organism evidence="2 3">
    <name type="scientific">Streptomyces flaveolus</name>
    <dbReference type="NCBI Taxonomy" id="67297"/>
    <lineage>
        <taxon>Bacteria</taxon>
        <taxon>Bacillati</taxon>
        <taxon>Actinomycetota</taxon>
        <taxon>Actinomycetes</taxon>
        <taxon>Kitasatosporales</taxon>
        <taxon>Streptomycetaceae</taxon>
        <taxon>Streptomyces</taxon>
    </lineage>
</organism>
<sequence length="141" mass="15142">MSALTVARAQGLFNLVGGGWPLMHLRSFERVFGPKTDVWLQRTTAGLLVTTGWSLLRTGPAPESLGQARRAGIGSAVTLLAVDLVYVPLGRIRPTYLLDAAMQAGWLAAWCRYGMPRCGRHGGRPAGGRPQDGTRSASRAR</sequence>
<name>A0ABV3A1A9_9ACTN</name>
<evidence type="ECO:0000313" key="3">
    <source>
        <dbReference type="Proteomes" id="UP001551011"/>
    </source>
</evidence>
<evidence type="ECO:0008006" key="4">
    <source>
        <dbReference type="Google" id="ProtNLM"/>
    </source>
</evidence>
<keyword evidence="3" id="KW-1185">Reference proteome</keyword>
<proteinExistence type="predicted"/>
<protein>
    <recommendedName>
        <fullName evidence="4">Integral membrane protein</fullName>
    </recommendedName>
</protein>
<reference evidence="2 3" key="1">
    <citation type="submission" date="2024-06" db="EMBL/GenBank/DDBJ databases">
        <title>The Natural Products Discovery Center: Release of the First 8490 Sequenced Strains for Exploring Actinobacteria Biosynthetic Diversity.</title>
        <authorList>
            <person name="Kalkreuter E."/>
            <person name="Kautsar S.A."/>
            <person name="Yang D."/>
            <person name="Bader C.D."/>
            <person name="Teijaro C.N."/>
            <person name="Fluegel L."/>
            <person name="Davis C.M."/>
            <person name="Simpson J.R."/>
            <person name="Lauterbach L."/>
            <person name="Steele A.D."/>
            <person name="Gui C."/>
            <person name="Meng S."/>
            <person name="Li G."/>
            <person name="Viehrig K."/>
            <person name="Ye F."/>
            <person name="Su P."/>
            <person name="Kiefer A.F."/>
            <person name="Nichols A."/>
            <person name="Cepeda A.J."/>
            <person name="Yan W."/>
            <person name="Fan B."/>
            <person name="Jiang Y."/>
            <person name="Adhikari A."/>
            <person name="Zheng C.-J."/>
            <person name="Schuster L."/>
            <person name="Cowan T.M."/>
            <person name="Smanski M.J."/>
            <person name="Chevrette M.G."/>
            <person name="De Carvalho L.P.S."/>
            <person name="Shen B."/>
        </authorList>
    </citation>
    <scope>NUCLEOTIDE SEQUENCE [LARGE SCALE GENOMIC DNA]</scope>
    <source>
        <strain evidence="2 3">NPDC020594</strain>
    </source>
</reference>